<dbReference type="PANTHER" id="PTHR24019">
    <property type="entry name" value="ADIPOLIN"/>
    <property type="match status" value="1"/>
</dbReference>
<evidence type="ECO:0000256" key="4">
    <source>
        <dbReference type="ARBA" id="ARBA00022729"/>
    </source>
</evidence>
<dbReference type="EMBL" id="JAEAOA010001555">
    <property type="protein sequence ID" value="KAK3591040.1"/>
    <property type="molecule type" value="Genomic_DNA"/>
</dbReference>
<evidence type="ECO:0000256" key="5">
    <source>
        <dbReference type="ARBA" id="ARBA00023157"/>
    </source>
</evidence>
<feature type="domain" description="C1q" evidence="10">
    <location>
        <begin position="164"/>
        <end position="320"/>
    </location>
</feature>
<reference evidence="11" key="1">
    <citation type="journal article" date="2021" name="Genome Biol. Evol.">
        <title>A High-Quality Reference Genome for a Parasitic Bivalve with Doubly Uniparental Inheritance (Bivalvia: Unionida).</title>
        <authorList>
            <person name="Smith C.H."/>
        </authorList>
    </citation>
    <scope>NUCLEOTIDE SEQUENCE</scope>
    <source>
        <strain evidence="11">CHS0354</strain>
    </source>
</reference>
<evidence type="ECO:0000256" key="2">
    <source>
        <dbReference type="ARBA" id="ARBA00022525"/>
    </source>
</evidence>
<keyword evidence="4 9" id="KW-0732">Signal</keyword>
<feature type="region of interest" description="Disordered" evidence="8">
    <location>
        <begin position="67"/>
        <end position="111"/>
    </location>
</feature>
<accession>A0AAE0SGM2</accession>
<evidence type="ECO:0000256" key="8">
    <source>
        <dbReference type="SAM" id="MobiDB-lite"/>
    </source>
</evidence>
<keyword evidence="6" id="KW-0325">Glycoprotein</keyword>
<dbReference type="Proteomes" id="UP001195483">
    <property type="component" value="Unassembled WGS sequence"/>
</dbReference>
<evidence type="ECO:0000256" key="1">
    <source>
        <dbReference type="ARBA" id="ARBA00004613"/>
    </source>
</evidence>
<feature type="signal peptide" evidence="9">
    <location>
        <begin position="1"/>
        <end position="26"/>
    </location>
</feature>
<keyword evidence="2" id="KW-0964">Secreted</keyword>
<reference evidence="11" key="3">
    <citation type="submission" date="2023-05" db="EMBL/GenBank/DDBJ databases">
        <authorList>
            <person name="Smith C.H."/>
        </authorList>
    </citation>
    <scope>NUCLEOTIDE SEQUENCE</scope>
    <source>
        <strain evidence="11">CHS0354</strain>
        <tissue evidence="11">Mantle</tissue>
    </source>
</reference>
<dbReference type="InterPro" id="IPR052136">
    <property type="entry name" value="Adipolin/Erythroferrone-rel"/>
</dbReference>
<evidence type="ECO:0000313" key="11">
    <source>
        <dbReference type="EMBL" id="KAK3591040.1"/>
    </source>
</evidence>
<sequence length="320" mass="35716">MTLIHLGTLMVLTLILFSIAVRSVSPGDLLSDSDLQDNINTNDEDLEDYRRKVVDPQGSWLTFVRHSKTTNTNKKQPRRNRRKNKKQRTLVGPEGPRGPPGPPGPPGPFVSKEELLEEFAVLIKETSERRAKEIVSSMWPSCAEALTYNTSNSVPDVIGSVAMVPRLATGFNMRLDGNIHVTKRIFMELNNFKQPFQAGAFQRGDVFNAKEGRFLAPKDGIYYFSANLHIRVKIRRKEKKNMRGNDHLKIIICIDSLCQKYASIEAIAGLLTNSKVFTVTTSGILQLRENQYVSVYMDNASSISIMVLAGSEFTGALLGV</sequence>
<feature type="compositionally biased region" description="Pro residues" evidence="8">
    <location>
        <begin position="96"/>
        <end position="108"/>
    </location>
</feature>
<feature type="chain" id="PRO_5041928750" description="C1q domain-containing protein" evidence="9">
    <location>
        <begin position="27"/>
        <end position="320"/>
    </location>
</feature>
<keyword evidence="12" id="KW-1185">Reference proteome</keyword>
<dbReference type="Gene3D" id="1.20.5.320">
    <property type="entry name" value="6-Phosphogluconate Dehydrogenase, domain 3"/>
    <property type="match status" value="1"/>
</dbReference>
<evidence type="ECO:0000256" key="9">
    <source>
        <dbReference type="SAM" id="SignalP"/>
    </source>
</evidence>
<proteinExistence type="inferred from homology"/>
<dbReference type="InterPro" id="IPR008983">
    <property type="entry name" value="Tumour_necrosis_fac-like_dom"/>
</dbReference>
<evidence type="ECO:0000259" key="10">
    <source>
        <dbReference type="PROSITE" id="PS50871"/>
    </source>
</evidence>
<reference evidence="11" key="2">
    <citation type="journal article" date="2021" name="Genome Biol. Evol.">
        <title>Developing a high-quality reference genome for a parasitic bivalve with doubly uniparental inheritance (Bivalvia: Unionida).</title>
        <authorList>
            <person name="Smith C.H."/>
        </authorList>
    </citation>
    <scope>NUCLEOTIDE SEQUENCE</scope>
    <source>
        <strain evidence="11">CHS0354</strain>
        <tissue evidence="11">Mantle</tissue>
    </source>
</reference>
<evidence type="ECO:0000256" key="7">
    <source>
        <dbReference type="ARBA" id="ARBA00038198"/>
    </source>
</evidence>
<evidence type="ECO:0000256" key="3">
    <source>
        <dbReference type="ARBA" id="ARBA00022702"/>
    </source>
</evidence>
<dbReference type="Gene3D" id="2.60.120.40">
    <property type="match status" value="1"/>
</dbReference>
<dbReference type="AlphaFoldDB" id="A0AAE0SGM2"/>
<dbReference type="SUPFAM" id="SSF49842">
    <property type="entry name" value="TNF-like"/>
    <property type="match status" value="1"/>
</dbReference>
<keyword evidence="5" id="KW-1015">Disulfide bond</keyword>
<comment type="subcellular location">
    <subcellularLocation>
        <location evidence="1">Secreted</location>
    </subcellularLocation>
</comment>
<comment type="similarity">
    <text evidence="7">Belongs to the adipolin/erythroferrone family.</text>
</comment>
<evidence type="ECO:0000256" key="6">
    <source>
        <dbReference type="ARBA" id="ARBA00023180"/>
    </source>
</evidence>
<name>A0AAE0SGM2_9BIVA</name>
<feature type="compositionally biased region" description="Basic residues" evidence="8">
    <location>
        <begin position="75"/>
        <end position="88"/>
    </location>
</feature>
<keyword evidence="3" id="KW-0372">Hormone</keyword>
<gene>
    <name evidence="11" type="ORF">CHS0354_026054</name>
</gene>
<dbReference type="PROSITE" id="PS50871">
    <property type="entry name" value="C1Q"/>
    <property type="match status" value="1"/>
</dbReference>
<protein>
    <recommendedName>
        <fullName evidence="10">C1q domain-containing protein</fullName>
    </recommendedName>
</protein>
<dbReference type="GO" id="GO:0005615">
    <property type="term" value="C:extracellular space"/>
    <property type="evidence" value="ECO:0007669"/>
    <property type="project" value="TreeGrafter"/>
</dbReference>
<dbReference type="PANTHER" id="PTHR24019:SF5">
    <property type="entry name" value="ADIPOLIN"/>
    <property type="match status" value="1"/>
</dbReference>
<organism evidence="11 12">
    <name type="scientific">Potamilus streckersoni</name>
    <dbReference type="NCBI Taxonomy" id="2493646"/>
    <lineage>
        <taxon>Eukaryota</taxon>
        <taxon>Metazoa</taxon>
        <taxon>Spiralia</taxon>
        <taxon>Lophotrochozoa</taxon>
        <taxon>Mollusca</taxon>
        <taxon>Bivalvia</taxon>
        <taxon>Autobranchia</taxon>
        <taxon>Heteroconchia</taxon>
        <taxon>Palaeoheterodonta</taxon>
        <taxon>Unionida</taxon>
        <taxon>Unionoidea</taxon>
        <taxon>Unionidae</taxon>
        <taxon>Ambleminae</taxon>
        <taxon>Lampsilini</taxon>
        <taxon>Potamilus</taxon>
    </lineage>
</organism>
<dbReference type="InterPro" id="IPR001073">
    <property type="entry name" value="C1q_dom"/>
</dbReference>
<comment type="caution">
    <text evidence="11">The sequence shown here is derived from an EMBL/GenBank/DDBJ whole genome shotgun (WGS) entry which is preliminary data.</text>
</comment>
<dbReference type="GO" id="GO:0005179">
    <property type="term" value="F:hormone activity"/>
    <property type="evidence" value="ECO:0007669"/>
    <property type="project" value="UniProtKB-KW"/>
</dbReference>
<evidence type="ECO:0000313" key="12">
    <source>
        <dbReference type="Proteomes" id="UP001195483"/>
    </source>
</evidence>